<keyword evidence="4" id="KW-1185">Reference proteome</keyword>
<feature type="signal peptide" evidence="2">
    <location>
        <begin position="1"/>
        <end position="20"/>
    </location>
</feature>
<dbReference type="PIRSF" id="PIRSF017082">
    <property type="entry name" value="YflP"/>
    <property type="match status" value="1"/>
</dbReference>
<dbReference type="Proteomes" id="UP000689967">
    <property type="component" value="Unassembled WGS sequence"/>
</dbReference>
<gene>
    <name evidence="3" type="ORF">JJQ90_00735</name>
</gene>
<dbReference type="Pfam" id="PF03401">
    <property type="entry name" value="TctC"/>
    <property type="match status" value="1"/>
</dbReference>
<evidence type="ECO:0000256" key="1">
    <source>
        <dbReference type="ARBA" id="ARBA00006987"/>
    </source>
</evidence>
<dbReference type="InterPro" id="IPR005064">
    <property type="entry name" value="BUG"/>
</dbReference>
<proteinExistence type="inferred from homology"/>
<feature type="chain" id="PRO_5046032576" evidence="2">
    <location>
        <begin position="21"/>
        <end position="319"/>
    </location>
</feature>
<keyword evidence="2" id="KW-0732">Signal</keyword>
<comment type="similarity">
    <text evidence="1">Belongs to the UPF0065 (bug) family.</text>
</comment>
<dbReference type="RefSeq" id="WP_216872563.1">
    <property type="nucleotide sequence ID" value="NZ_JAERQM010000001.1"/>
</dbReference>
<organism evidence="3 4">
    <name type="scientific">Falsiroseomonas oleicola</name>
    <dbReference type="NCBI Taxonomy" id="2801474"/>
    <lineage>
        <taxon>Bacteria</taxon>
        <taxon>Pseudomonadati</taxon>
        <taxon>Pseudomonadota</taxon>
        <taxon>Alphaproteobacteria</taxon>
        <taxon>Acetobacterales</taxon>
        <taxon>Roseomonadaceae</taxon>
        <taxon>Falsiroseomonas</taxon>
    </lineage>
</organism>
<evidence type="ECO:0000313" key="3">
    <source>
        <dbReference type="EMBL" id="MBU8542207.1"/>
    </source>
</evidence>
<evidence type="ECO:0000256" key="2">
    <source>
        <dbReference type="SAM" id="SignalP"/>
    </source>
</evidence>
<dbReference type="EMBL" id="JAERQM010000001">
    <property type="protein sequence ID" value="MBU8542207.1"/>
    <property type="molecule type" value="Genomic_DNA"/>
</dbReference>
<protein>
    <submittedName>
        <fullName evidence="3">Tripartite tricarboxylate transporter substrate binding protein</fullName>
    </submittedName>
</protein>
<reference evidence="3 4" key="1">
    <citation type="submission" date="2021-01" db="EMBL/GenBank/DDBJ databases">
        <title>Roseomonas sp. nov, a bacterium isolated from an oil production mixture in Yumen Oilfield.</title>
        <authorList>
            <person name="Wu D."/>
        </authorList>
    </citation>
    <scope>NUCLEOTIDE SEQUENCE [LARGE SCALE GENOMIC DNA]</scope>
    <source>
        <strain evidence="3 4">ROY-5-3</strain>
    </source>
</reference>
<comment type="caution">
    <text evidence="3">The sequence shown here is derived from an EMBL/GenBank/DDBJ whole genome shotgun (WGS) entry which is preliminary data.</text>
</comment>
<evidence type="ECO:0000313" key="4">
    <source>
        <dbReference type="Proteomes" id="UP000689967"/>
    </source>
</evidence>
<dbReference type="PANTHER" id="PTHR42928">
    <property type="entry name" value="TRICARBOXYLATE-BINDING PROTEIN"/>
    <property type="match status" value="1"/>
</dbReference>
<sequence>MQRRLLLAVGAGLLAAPALRAQPAWPARTVRLLVPFIPGSAPDVIARQLAERIGASLGQPMVVENRGGAGGNIGFEAGARAAPDGYTFLLGTNSLVINPALTSRTLGYDAFRDFAPVNVAFAMPHLLIVPSNGPVSTAALIEGLKARPDQNYASGGNGSGAHLAAEMFKASAQVQAVHVPFRGAPDIVNNVMSGQVQFGFPTLATATELVKAGKLKGLAVTSAARNHALPQVPTMAETLPGFDLTSWFALMAPTGTPVDAITRVDAAVRQALEDPAFRARTTADGSIAIGMGPDRFATFLRAEAQKWGEAVRVSGARID</sequence>
<dbReference type="CDD" id="cd13578">
    <property type="entry name" value="PBP2_Bug27"/>
    <property type="match status" value="1"/>
</dbReference>
<dbReference type="PANTHER" id="PTHR42928:SF5">
    <property type="entry name" value="BLR1237 PROTEIN"/>
    <property type="match status" value="1"/>
</dbReference>
<name>A0ABS6H0L2_9PROT</name>
<accession>A0ABS6H0L2</accession>